<organism evidence="1 2">
    <name type="scientific">Vibrio harveyi</name>
    <name type="common">Beneckea harveyi</name>
    <dbReference type="NCBI Taxonomy" id="669"/>
    <lineage>
        <taxon>Bacteria</taxon>
        <taxon>Pseudomonadati</taxon>
        <taxon>Pseudomonadota</taxon>
        <taxon>Gammaproteobacteria</taxon>
        <taxon>Vibrionales</taxon>
        <taxon>Vibrionaceae</taxon>
        <taxon>Vibrio</taxon>
    </lineage>
</organism>
<gene>
    <name evidence="1" type="ORF">DS957_003550</name>
</gene>
<reference evidence="1 2" key="1">
    <citation type="submission" date="2018-08" db="EMBL/GenBank/DDBJ databases">
        <title>Vibrio harveyi strains pathogenic to white snook Centropomus viridis Lockington (1877) and potential probiotic bacteria.</title>
        <authorList>
            <person name="Soto-Rodriguez S."/>
            <person name="Gomez-Gil B."/>
            <person name="Lozano-Olvera R."/>
        </authorList>
    </citation>
    <scope>NUCLEOTIDE SEQUENCE [LARGE SCALE GENOMIC DNA]</scope>
    <source>
        <strain evidence="1 2">CAIM 1508</strain>
    </source>
</reference>
<dbReference type="RefSeq" id="WP_114091628.1">
    <property type="nucleotide sequence ID" value="NZ_QOUW02000007.1"/>
</dbReference>
<comment type="caution">
    <text evidence="1">The sequence shown here is derived from an EMBL/GenBank/DDBJ whole genome shotgun (WGS) entry which is preliminary data.</text>
</comment>
<protein>
    <submittedName>
        <fullName evidence="1">Uncharacterized protein</fullName>
    </submittedName>
</protein>
<dbReference type="Proteomes" id="UP000253437">
    <property type="component" value="Unassembled WGS sequence"/>
</dbReference>
<dbReference type="EMBL" id="QOUW02000007">
    <property type="protein sequence ID" value="RIW17858.1"/>
    <property type="molecule type" value="Genomic_DNA"/>
</dbReference>
<proteinExistence type="predicted"/>
<sequence length="384" mass="43438">MENTSLILNPRYISSGFGSQASNIRKYEPLSVRKIACFMKTVASFIRKHNSGCYASTDTLMDEYNKNSSKYGVKPIAKRTLGNLQAKAEDLGLIQVSTIFDKKKGIKRRLINFVFTGIEKGFKAVYKWALKAANNFCGIGDLHDGGSTCEEPQELRDYKASQQIQDEQNYTTRSKILSNDRKNKNNGSRRLSYDDFLIKYFGADANEVKSLQQSARNSQHSENPITASGAKRLIELHNQHGYPLAPSFAKFLNHIIAKEHHRNQWLRNVTISAYKVGDMTDEEAIQAANHELEYWETTFVERGLSEIVVDKATGVARVRHLSDKEIQRNAAIQQQQQQAFIPAESNTSPFRDVFSEVFGIGKQEPKPIASGRNVFERISNTWGE</sequence>
<evidence type="ECO:0000313" key="1">
    <source>
        <dbReference type="EMBL" id="RIW17858.1"/>
    </source>
</evidence>
<evidence type="ECO:0000313" key="2">
    <source>
        <dbReference type="Proteomes" id="UP000253437"/>
    </source>
</evidence>
<dbReference type="AlphaFoldDB" id="A0A8B3DTL2"/>
<name>A0A8B3DTL2_VIBHA</name>
<accession>A0A8B3DTL2</accession>